<evidence type="ECO:0000256" key="4">
    <source>
        <dbReference type="ARBA" id="ARBA00023242"/>
    </source>
</evidence>
<evidence type="ECO:0000256" key="3">
    <source>
        <dbReference type="ARBA" id="ARBA00023054"/>
    </source>
</evidence>
<accession>A0A3P9JE01</accession>
<reference evidence="8 9" key="2">
    <citation type="submission" date="2017-04" db="EMBL/GenBank/DDBJ databases">
        <title>CpG methylation of centromeres and impact of large insertions on vertebrate speciation.</title>
        <authorList>
            <person name="Ichikawa K."/>
            <person name="Yoshimura J."/>
            <person name="Morishita S."/>
        </authorList>
    </citation>
    <scope>NUCLEOTIDE SEQUENCE</scope>
    <source>
        <strain evidence="8 9">HSOK</strain>
    </source>
</reference>
<evidence type="ECO:0000313" key="9">
    <source>
        <dbReference type="Proteomes" id="UP000265200"/>
    </source>
</evidence>
<organism evidence="8 9">
    <name type="scientific">Oryzias latipes</name>
    <name type="common">Japanese rice fish</name>
    <name type="synonym">Japanese killifish</name>
    <dbReference type="NCBI Taxonomy" id="8090"/>
    <lineage>
        <taxon>Eukaryota</taxon>
        <taxon>Metazoa</taxon>
        <taxon>Chordata</taxon>
        <taxon>Craniata</taxon>
        <taxon>Vertebrata</taxon>
        <taxon>Euteleostomi</taxon>
        <taxon>Actinopterygii</taxon>
        <taxon>Neopterygii</taxon>
        <taxon>Teleostei</taxon>
        <taxon>Neoteleostei</taxon>
        <taxon>Acanthomorphata</taxon>
        <taxon>Ovalentaria</taxon>
        <taxon>Atherinomorphae</taxon>
        <taxon>Beloniformes</taxon>
        <taxon>Adrianichthyidae</taxon>
        <taxon>Oryziinae</taxon>
        <taxon>Oryzias</taxon>
    </lineage>
</organism>
<evidence type="ECO:0000256" key="5">
    <source>
        <dbReference type="ARBA" id="ARBA00023306"/>
    </source>
</evidence>
<dbReference type="CDD" id="cd22589">
    <property type="entry name" value="geminin_CC"/>
    <property type="match status" value="1"/>
</dbReference>
<dbReference type="GO" id="GO:0005634">
    <property type="term" value="C:nucleus"/>
    <property type="evidence" value="ECO:0007669"/>
    <property type="project" value="UniProtKB-SubCell"/>
</dbReference>
<feature type="coiled-coil region" evidence="6">
    <location>
        <begin position="141"/>
        <end position="175"/>
    </location>
</feature>
<dbReference type="InterPro" id="IPR022786">
    <property type="entry name" value="Geminin/Multicilin"/>
</dbReference>
<dbReference type="Pfam" id="PF07412">
    <property type="entry name" value="Geminin"/>
    <property type="match status" value="1"/>
</dbReference>
<name>A0A3P9JE01_ORYLA</name>
<evidence type="ECO:0000256" key="6">
    <source>
        <dbReference type="SAM" id="Coils"/>
    </source>
</evidence>
<keyword evidence="5" id="KW-0131">Cell cycle</keyword>
<protein>
    <submittedName>
        <fullName evidence="8">Geminin DNA replication inhibitor</fullName>
    </submittedName>
</protein>
<comment type="similarity">
    <text evidence="2">Belongs to the geminin family.</text>
</comment>
<dbReference type="PANTHER" id="PTHR13372:SF4">
    <property type="entry name" value="GEMININ"/>
    <property type="match status" value="1"/>
</dbReference>
<dbReference type="Proteomes" id="UP000265200">
    <property type="component" value="Chromosome 11"/>
</dbReference>
<evidence type="ECO:0000256" key="1">
    <source>
        <dbReference type="ARBA" id="ARBA00004123"/>
    </source>
</evidence>
<dbReference type="Gene3D" id="1.20.5.1180">
    <property type="entry name" value="Geminin coiled-coil domain"/>
    <property type="match status" value="1"/>
</dbReference>
<sequence length="245" mass="27913">MLFSVYQTLQRKMTSSGKLQKNPQRSNENIKTFLAPSQKKMDFNRKSLQILQPSASNTDLRAAQTGKGIPKRKQWLAEQTRGPKRVKVEVKSTQTEDDCLPPDGVSSEAYDLMIKETPPASYWKEIAEERRKALFNVLQENEKLHKDLEVRDEQIRKLQSENEDLQELAQHVQYMADMIERLTGKCPDNLDELKGITLDVVDSCEHAEGEAEDHSEEEGDQDLSDGDDYDEVSDNDWEGPSGKLG</sequence>
<dbReference type="GO" id="GO:0006275">
    <property type="term" value="P:regulation of DNA replication"/>
    <property type="evidence" value="ECO:0007669"/>
    <property type="project" value="InterPro"/>
</dbReference>
<feature type="region of interest" description="Disordered" evidence="7">
    <location>
        <begin position="204"/>
        <end position="245"/>
    </location>
</feature>
<proteinExistence type="inferred from homology"/>
<dbReference type="AlphaFoldDB" id="A0A3P9JE01"/>
<dbReference type="PANTHER" id="PTHR13372">
    <property type="entry name" value="GEMININ"/>
    <property type="match status" value="1"/>
</dbReference>
<dbReference type="FunFam" id="1.20.5.1180:FF:000001">
    <property type="entry name" value="Truncated geminin"/>
    <property type="match status" value="1"/>
</dbReference>
<reference key="1">
    <citation type="journal article" date="2007" name="Nature">
        <title>The medaka draft genome and insights into vertebrate genome evolution.</title>
        <authorList>
            <person name="Kasahara M."/>
            <person name="Naruse K."/>
            <person name="Sasaki S."/>
            <person name="Nakatani Y."/>
            <person name="Qu W."/>
            <person name="Ahsan B."/>
            <person name="Yamada T."/>
            <person name="Nagayasu Y."/>
            <person name="Doi K."/>
            <person name="Kasai Y."/>
            <person name="Jindo T."/>
            <person name="Kobayashi D."/>
            <person name="Shimada A."/>
            <person name="Toyoda A."/>
            <person name="Kuroki Y."/>
            <person name="Fujiyama A."/>
            <person name="Sasaki T."/>
            <person name="Shimizu A."/>
            <person name="Asakawa S."/>
            <person name="Shimizu N."/>
            <person name="Hashimoto S."/>
            <person name="Yang J."/>
            <person name="Lee Y."/>
            <person name="Matsushima K."/>
            <person name="Sugano S."/>
            <person name="Sakaizumi M."/>
            <person name="Narita T."/>
            <person name="Ohishi K."/>
            <person name="Haga S."/>
            <person name="Ohta F."/>
            <person name="Nomoto H."/>
            <person name="Nogata K."/>
            <person name="Morishita T."/>
            <person name="Endo T."/>
            <person name="Shin-I T."/>
            <person name="Takeda H."/>
            <person name="Morishita S."/>
            <person name="Kohara Y."/>
        </authorList>
    </citation>
    <scope>NUCLEOTIDE SEQUENCE [LARGE SCALE GENOMIC DNA]</scope>
    <source>
        <strain>Hd-rR</strain>
    </source>
</reference>
<keyword evidence="3 6" id="KW-0175">Coiled coil</keyword>
<keyword evidence="4" id="KW-0539">Nucleus</keyword>
<feature type="compositionally biased region" description="Acidic residues" evidence="7">
    <location>
        <begin position="210"/>
        <end position="237"/>
    </location>
</feature>
<dbReference type="Ensembl" id="ENSORLT00015020909.1">
    <property type="protein sequence ID" value="ENSORLP00015030484.1"/>
    <property type="gene ID" value="ENSORLG00015014228.1"/>
</dbReference>
<comment type="subcellular location">
    <subcellularLocation>
        <location evidence="1">Nucleus</location>
    </subcellularLocation>
</comment>
<evidence type="ECO:0000256" key="2">
    <source>
        <dbReference type="ARBA" id="ARBA00007979"/>
    </source>
</evidence>
<evidence type="ECO:0000256" key="7">
    <source>
        <dbReference type="SAM" id="MobiDB-lite"/>
    </source>
</evidence>
<reference evidence="8" key="3">
    <citation type="submission" date="2025-08" db="UniProtKB">
        <authorList>
            <consortium name="Ensembl"/>
        </authorList>
    </citation>
    <scope>IDENTIFICATION</scope>
    <source>
        <strain evidence="8">HSOK</strain>
    </source>
</reference>
<evidence type="ECO:0000313" key="8">
    <source>
        <dbReference type="Ensembl" id="ENSORLP00015030484.1"/>
    </source>
</evidence>
<dbReference type="SUPFAM" id="SSF111469">
    <property type="entry name" value="Geminin coiled-coil domain"/>
    <property type="match status" value="1"/>
</dbReference>
<reference evidence="8" key="4">
    <citation type="submission" date="2025-09" db="UniProtKB">
        <authorList>
            <consortium name="Ensembl"/>
        </authorList>
    </citation>
    <scope>IDENTIFICATION</scope>
    <source>
        <strain evidence="8">HSOK</strain>
    </source>
</reference>